<evidence type="ECO:0000313" key="2">
    <source>
        <dbReference type="EMBL" id="KTD29682.1"/>
    </source>
</evidence>
<reference evidence="2 3" key="1">
    <citation type="submission" date="2015-11" db="EMBL/GenBank/DDBJ databases">
        <title>Genomic analysis of 38 Legionella species identifies large and diverse effector repertoires.</title>
        <authorList>
            <person name="Burstein D."/>
            <person name="Amaro F."/>
            <person name="Zusman T."/>
            <person name="Lifshitz Z."/>
            <person name="Cohen O."/>
            <person name="Gilbert J.A."/>
            <person name="Pupko T."/>
            <person name="Shuman H.A."/>
            <person name="Segal G."/>
        </authorList>
    </citation>
    <scope>NUCLEOTIDE SEQUENCE [LARGE SCALE GENOMIC DNA]</scope>
    <source>
        <strain evidence="2 3">PX-1-G2-E2</strain>
    </source>
</reference>
<proteinExistence type="predicted"/>
<comment type="caution">
    <text evidence="2">The sequence shown here is derived from an EMBL/GenBank/DDBJ whole genome shotgun (WGS) entry which is preliminary data.</text>
</comment>
<dbReference type="RefSeq" id="WP_058451668.1">
    <property type="nucleotide sequence ID" value="NZ_CAAAIB010000015.1"/>
</dbReference>
<dbReference type="Pfam" id="PF01381">
    <property type="entry name" value="HTH_3"/>
    <property type="match status" value="1"/>
</dbReference>
<name>A0A0W0WBJ0_9GAMM</name>
<dbReference type="Proteomes" id="UP000054908">
    <property type="component" value="Unassembled WGS sequence"/>
</dbReference>
<sequence length="103" mass="11748">MESPIPKRLKEARLSAKLSQKKLGIAAGVDEFSASARLNHYEMGRHTPDYHTLKRIADVLLIPPSYFYAEEDELAEIIKLFFALNSGKKLEVLRFIETISNKK</sequence>
<dbReference type="OrthoDB" id="6006530at2"/>
<accession>A0A0W0WBJ0</accession>
<dbReference type="CDD" id="cd00093">
    <property type="entry name" value="HTH_XRE"/>
    <property type="match status" value="1"/>
</dbReference>
<protein>
    <submittedName>
        <fullName evidence="2">HTH-type transcriptional regulator Xre</fullName>
    </submittedName>
</protein>
<dbReference type="PATRIC" id="fig|466.6.peg.915"/>
<feature type="domain" description="HTH cro/C1-type" evidence="1">
    <location>
        <begin position="9"/>
        <end position="67"/>
    </location>
</feature>
<dbReference type="AlphaFoldDB" id="A0A0W0WBJ0"/>
<dbReference type="SMART" id="SM00530">
    <property type="entry name" value="HTH_XRE"/>
    <property type="match status" value="1"/>
</dbReference>
<dbReference type="InterPro" id="IPR001387">
    <property type="entry name" value="Cro/C1-type_HTH"/>
</dbReference>
<evidence type="ECO:0000313" key="3">
    <source>
        <dbReference type="Proteomes" id="UP000054908"/>
    </source>
</evidence>
<gene>
    <name evidence="2" type="primary">xre</name>
    <name evidence="2" type="ORF">Lmac_0857</name>
</gene>
<dbReference type="SUPFAM" id="SSF47413">
    <property type="entry name" value="lambda repressor-like DNA-binding domains"/>
    <property type="match status" value="1"/>
</dbReference>
<dbReference type="InterPro" id="IPR010982">
    <property type="entry name" value="Lambda_DNA-bd_dom_sf"/>
</dbReference>
<organism evidence="2 3">
    <name type="scientific">Legionella maceachernii</name>
    <dbReference type="NCBI Taxonomy" id="466"/>
    <lineage>
        <taxon>Bacteria</taxon>
        <taxon>Pseudomonadati</taxon>
        <taxon>Pseudomonadota</taxon>
        <taxon>Gammaproteobacteria</taxon>
        <taxon>Legionellales</taxon>
        <taxon>Legionellaceae</taxon>
        <taxon>Legionella</taxon>
    </lineage>
</organism>
<dbReference type="STRING" id="466.Lmac_0857"/>
<dbReference type="Gene3D" id="1.10.260.40">
    <property type="entry name" value="lambda repressor-like DNA-binding domains"/>
    <property type="match status" value="1"/>
</dbReference>
<keyword evidence="3" id="KW-1185">Reference proteome</keyword>
<evidence type="ECO:0000259" key="1">
    <source>
        <dbReference type="PROSITE" id="PS50943"/>
    </source>
</evidence>
<dbReference type="PROSITE" id="PS50943">
    <property type="entry name" value="HTH_CROC1"/>
    <property type="match status" value="1"/>
</dbReference>
<dbReference type="EMBL" id="LNYL01000022">
    <property type="protein sequence ID" value="KTD29682.1"/>
    <property type="molecule type" value="Genomic_DNA"/>
</dbReference>
<dbReference type="GO" id="GO:0003677">
    <property type="term" value="F:DNA binding"/>
    <property type="evidence" value="ECO:0007669"/>
    <property type="project" value="InterPro"/>
</dbReference>